<proteinExistence type="predicted"/>
<evidence type="ECO:0000313" key="3">
    <source>
        <dbReference type="Proteomes" id="UP000242450"/>
    </source>
</evidence>
<name>A0A212D7B1_CEREH</name>
<protein>
    <submittedName>
        <fullName evidence="2">Uncharacterized protein</fullName>
    </submittedName>
</protein>
<comment type="caution">
    <text evidence="2">The sequence shown here is derived from an EMBL/GenBank/DDBJ whole genome shotgun (WGS) entry which is preliminary data.</text>
</comment>
<dbReference type="EMBL" id="MKHE01000005">
    <property type="protein sequence ID" value="OWK14121.1"/>
    <property type="molecule type" value="Genomic_DNA"/>
</dbReference>
<feature type="region of interest" description="Disordered" evidence="1">
    <location>
        <begin position="1"/>
        <end position="36"/>
    </location>
</feature>
<accession>A0A212D7B1</accession>
<reference evidence="2 3" key="1">
    <citation type="journal article" date="2018" name="Mol. Genet. Genomics">
        <title>The red deer Cervus elaphus genome CerEla1.0: sequencing, annotating, genes, and chromosomes.</title>
        <authorList>
            <person name="Bana N.A."/>
            <person name="Nyiri A."/>
            <person name="Nagy J."/>
            <person name="Frank K."/>
            <person name="Nagy T."/>
            <person name="Steger V."/>
            <person name="Schiller M."/>
            <person name="Lakatos P."/>
            <person name="Sugar L."/>
            <person name="Horn P."/>
            <person name="Barta E."/>
            <person name="Orosz L."/>
        </authorList>
    </citation>
    <scope>NUCLEOTIDE SEQUENCE [LARGE SCALE GENOMIC DNA]</scope>
    <source>
        <strain evidence="2">Hungarian</strain>
    </source>
</reference>
<dbReference type="AlphaFoldDB" id="A0A212D7B1"/>
<gene>
    <name evidence="2" type="ORF">Celaphus_00001394</name>
</gene>
<evidence type="ECO:0000313" key="2">
    <source>
        <dbReference type="EMBL" id="OWK14121.1"/>
    </source>
</evidence>
<dbReference type="Proteomes" id="UP000242450">
    <property type="component" value="Chromosome 5"/>
</dbReference>
<keyword evidence="3" id="KW-1185">Reference proteome</keyword>
<evidence type="ECO:0000256" key="1">
    <source>
        <dbReference type="SAM" id="MobiDB-lite"/>
    </source>
</evidence>
<sequence>MDYNTQKSREETVVGGEPALSGSSGSSVAREERRARGWRGPRFATRAVASHAGSCSSMQFRVLGVGSKILGLTSAGPEPLLAAVKDRYHSQMPIPMAMNVPKVLSLCIMVFLMLPISSRPHIPILRQEKVPKSAPAAMPTEQPITKPIFMQLKQLGWDCSSQSRDAAAVGRLDHKMPN</sequence>
<organism evidence="2 3">
    <name type="scientific">Cervus elaphus hippelaphus</name>
    <name type="common">European red deer</name>
    <dbReference type="NCBI Taxonomy" id="46360"/>
    <lineage>
        <taxon>Eukaryota</taxon>
        <taxon>Metazoa</taxon>
        <taxon>Chordata</taxon>
        <taxon>Craniata</taxon>
        <taxon>Vertebrata</taxon>
        <taxon>Euteleostomi</taxon>
        <taxon>Mammalia</taxon>
        <taxon>Eutheria</taxon>
        <taxon>Laurasiatheria</taxon>
        <taxon>Artiodactyla</taxon>
        <taxon>Ruminantia</taxon>
        <taxon>Pecora</taxon>
        <taxon>Cervidae</taxon>
        <taxon>Cervinae</taxon>
        <taxon>Cervus</taxon>
    </lineage>
</organism>